<dbReference type="InterPro" id="IPR024726">
    <property type="entry name" value="FhuF_C"/>
</dbReference>
<dbReference type="Pfam" id="PF06276">
    <property type="entry name" value="FhuF"/>
    <property type="match status" value="1"/>
</dbReference>
<dbReference type="Pfam" id="PF11575">
    <property type="entry name" value="FhuF_C"/>
    <property type="match status" value="1"/>
</dbReference>
<accession>A0ABM6QHA9</accession>
<evidence type="ECO:0000259" key="1">
    <source>
        <dbReference type="Pfam" id="PF06276"/>
    </source>
</evidence>
<evidence type="ECO:0000313" key="4">
    <source>
        <dbReference type="Proteomes" id="UP000233458"/>
    </source>
</evidence>
<proteinExistence type="predicted"/>
<dbReference type="Proteomes" id="UP000233458">
    <property type="component" value="Plasmid pCSC3H3"/>
</dbReference>
<name>A0ABM6QHA9_9PROT</name>
<evidence type="ECO:0000313" key="3">
    <source>
        <dbReference type="EMBL" id="AUG55981.1"/>
    </source>
</evidence>
<gene>
    <name evidence="3" type="ORF">CSC3H3_23865</name>
</gene>
<organism evidence="3 4">
    <name type="scientific">Thalassospira marina</name>
    <dbReference type="NCBI Taxonomy" id="2048283"/>
    <lineage>
        <taxon>Bacteria</taxon>
        <taxon>Pseudomonadati</taxon>
        <taxon>Pseudomonadota</taxon>
        <taxon>Alphaproteobacteria</taxon>
        <taxon>Rhodospirillales</taxon>
        <taxon>Thalassospiraceae</taxon>
        <taxon>Thalassospira</taxon>
    </lineage>
</organism>
<keyword evidence="4" id="KW-1185">Reference proteome</keyword>
<reference evidence="3 4" key="1">
    <citation type="submission" date="2017-10" db="EMBL/GenBank/DDBJ databases">
        <title>Biodiversity and function of Thalassospira species in the particle-attached aromatic-hydrocarbon-degrading consortia from the surface seawater of the China South Sea.</title>
        <authorList>
            <person name="Dong C."/>
            <person name="Liu R."/>
            <person name="Shao Z."/>
        </authorList>
    </citation>
    <scope>NUCLEOTIDE SEQUENCE [LARGE SCALE GENOMIC DNA]</scope>
    <source>
        <strain evidence="3 4">CSC3H3</strain>
        <plasmid evidence="4">pcsc3h3</plasmid>
    </source>
</reference>
<geneLocation type="plasmid" evidence="4">
    <name>pcsc3h3</name>
</geneLocation>
<keyword evidence="3" id="KW-0614">Plasmid</keyword>
<dbReference type="EMBL" id="CP024200">
    <property type="protein sequence ID" value="AUG55981.1"/>
    <property type="molecule type" value="Genomic_DNA"/>
</dbReference>
<evidence type="ECO:0000259" key="2">
    <source>
        <dbReference type="Pfam" id="PF11575"/>
    </source>
</evidence>
<dbReference type="InterPro" id="IPR022770">
    <property type="entry name" value="IucA/IucC-like_C"/>
</dbReference>
<protein>
    <submittedName>
        <fullName evidence="3">Siderophore-iron reductase, Fe-S cluster protein</fullName>
    </submittedName>
</protein>
<feature type="domain" description="Ferric siderophore reductase C-terminal" evidence="2">
    <location>
        <begin position="253"/>
        <end position="273"/>
    </location>
</feature>
<feature type="domain" description="Aerobactin siderophore biosynthesis IucA/IucC-like C-terminal" evidence="1">
    <location>
        <begin position="90"/>
        <end position="207"/>
    </location>
</feature>
<sequence length="283" mass="31706">MPARNIMCRMVRIPPMTRPDKSAPNAAPSPAFKAQQALEALCGLQTLPGPLPENTRAAADLLDGDNCRKLLDALGPVIGSRSRKITASLLSKRIAFLFTAGGLYPVSMHDQAFDMSLGNCVVDYRHDGHRWQSALLLRTLDGISAPANDRDAWREHTCKTLFSGNLAPIWQALHEASGVSLSILWENTAVRIFSLYERRMMREPDAQKLAQIRADFDFLLRQADSSIFGTPKNPLGSFYFDKTKTADAEIRYRRTCCYYYLTPPKEYCSTCPLLLKPRVKKHA</sequence>